<dbReference type="AlphaFoldDB" id="A0A6J7XTL9"/>
<dbReference type="EMBL" id="CAFBSG010000015">
    <property type="protein sequence ID" value="CAB5240719.1"/>
    <property type="molecule type" value="Genomic_DNA"/>
</dbReference>
<keyword evidence="1" id="KW-0472">Membrane</keyword>
<protein>
    <submittedName>
        <fullName evidence="2">Unannotated protein</fullName>
    </submittedName>
</protein>
<evidence type="ECO:0000256" key="1">
    <source>
        <dbReference type="SAM" id="Phobius"/>
    </source>
</evidence>
<dbReference type="Pfam" id="PF11239">
    <property type="entry name" value="DUF3040"/>
    <property type="match status" value="1"/>
</dbReference>
<keyword evidence="1" id="KW-1133">Transmembrane helix</keyword>
<feature type="transmembrane region" description="Helical" evidence="1">
    <location>
        <begin position="72"/>
        <end position="95"/>
    </location>
</feature>
<feature type="transmembrane region" description="Helical" evidence="1">
    <location>
        <begin position="47"/>
        <end position="66"/>
    </location>
</feature>
<keyword evidence="1" id="KW-0812">Transmembrane</keyword>
<organism evidence="2">
    <name type="scientific">freshwater metagenome</name>
    <dbReference type="NCBI Taxonomy" id="449393"/>
    <lineage>
        <taxon>unclassified sequences</taxon>
        <taxon>metagenomes</taxon>
        <taxon>ecological metagenomes</taxon>
    </lineage>
</organism>
<gene>
    <name evidence="2" type="ORF">UFOPK3554_01014</name>
</gene>
<sequence length="125" mass="13435">MFYCVHMPLSDRERKLLAEMEEALSADDPRLSSTLTGTRLVPGRNKMLAGGLALVAGLATIFAGLISQVVPIGIVGFIIALSGLLTVLSGASGVARVMKSGQGRKRGSNTFGSRLEERWDRRNFE</sequence>
<proteinExistence type="predicted"/>
<accession>A0A6J7XTL9</accession>
<evidence type="ECO:0000313" key="2">
    <source>
        <dbReference type="EMBL" id="CAB5240719.1"/>
    </source>
</evidence>
<name>A0A6J7XTL9_9ZZZZ</name>
<dbReference type="InterPro" id="IPR021401">
    <property type="entry name" value="DUF3040"/>
</dbReference>
<reference evidence="2" key="1">
    <citation type="submission" date="2020-05" db="EMBL/GenBank/DDBJ databases">
        <authorList>
            <person name="Chiriac C."/>
            <person name="Salcher M."/>
            <person name="Ghai R."/>
            <person name="Kavagutti S V."/>
        </authorList>
    </citation>
    <scope>NUCLEOTIDE SEQUENCE</scope>
</reference>